<evidence type="ECO:0000256" key="4">
    <source>
        <dbReference type="ARBA" id="ARBA00013229"/>
    </source>
</evidence>
<dbReference type="eggNOG" id="ENOG502QVK0">
    <property type="taxonomic scope" value="Eukaryota"/>
</dbReference>
<organism evidence="9 10">
    <name type="scientific">Ricinus communis</name>
    <name type="common">Castor bean</name>
    <dbReference type="NCBI Taxonomy" id="3988"/>
    <lineage>
        <taxon>Eukaryota</taxon>
        <taxon>Viridiplantae</taxon>
        <taxon>Streptophyta</taxon>
        <taxon>Embryophyta</taxon>
        <taxon>Tracheophyta</taxon>
        <taxon>Spermatophyta</taxon>
        <taxon>Magnoliopsida</taxon>
        <taxon>eudicotyledons</taxon>
        <taxon>Gunneridae</taxon>
        <taxon>Pentapetalae</taxon>
        <taxon>rosids</taxon>
        <taxon>fabids</taxon>
        <taxon>Malpighiales</taxon>
        <taxon>Euphorbiaceae</taxon>
        <taxon>Acalyphoideae</taxon>
        <taxon>Acalypheae</taxon>
        <taxon>Ricinus</taxon>
    </lineage>
</organism>
<dbReference type="GO" id="GO:0042545">
    <property type="term" value="P:cell wall modification"/>
    <property type="evidence" value="ECO:0007669"/>
    <property type="project" value="InterPro"/>
</dbReference>
<evidence type="ECO:0000313" key="9">
    <source>
        <dbReference type="EMBL" id="EEF47242.1"/>
    </source>
</evidence>
<dbReference type="PANTHER" id="PTHR31321:SF106">
    <property type="entry name" value="PECTINESTERASE CATALYTIC DOMAIN-CONTAINING PROTEIN"/>
    <property type="match status" value="1"/>
</dbReference>
<evidence type="ECO:0000256" key="2">
    <source>
        <dbReference type="ARBA" id="ARBA00005184"/>
    </source>
</evidence>
<dbReference type="InParanoid" id="B9RNB9"/>
<dbReference type="SUPFAM" id="SSF51126">
    <property type="entry name" value="Pectin lyase-like"/>
    <property type="match status" value="1"/>
</dbReference>
<dbReference type="InterPro" id="IPR012334">
    <property type="entry name" value="Pectin_lyas_fold"/>
</dbReference>
<dbReference type="AlphaFoldDB" id="B9RNB9"/>
<dbReference type="EMBL" id="EQ973790">
    <property type="protein sequence ID" value="EEF47242.1"/>
    <property type="molecule type" value="Genomic_DNA"/>
</dbReference>
<keyword evidence="10" id="KW-1185">Reference proteome</keyword>
<comment type="pathway">
    <text evidence="2">Glycan metabolism; pectin degradation; 2-dehydro-3-deoxy-D-gluconate from pectin: step 1/5.</text>
</comment>
<dbReference type="GO" id="GO:0030599">
    <property type="term" value="F:pectinesterase activity"/>
    <property type="evidence" value="ECO:0000318"/>
    <property type="project" value="GO_Central"/>
</dbReference>
<sequence>MGFIHGVAQSIYEESTVSVNIGNCGPGLSGCITAKKKELPEQGSEFVPKNCKITGTGKVRLGRVWGAYSTVIIYNKTISDVVVPDGWNAWPSVGHVANLTYVEANNIGPGADTSKLVPWLKKLDAVQLSQFVNLSFIGADG</sequence>
<dbReference type="STRING" id="3988.B9RNB9"/>
<dbReference type="UniPathway" id="UPA00545">
    <property type="reaction ID" value="UER00823"/>
</dbReference>
<dbReference type="PANTHER" id="PTHR31321">
    <property type="entry name" value="ACYL-COA THIOESTER HYDROLASE YBHC-RELATED"/>
    <property type="match status" value="1"/>
</dbReference>
<protein>
    <recommendedName>
        <fullName evidence="4">pectinesterase</fullName>
        <ecNumber evidence="4">3.1.1.11</ecNumber>
    </recommendedName>
</protein>
<reference evidence="10" key="1">
    <citation type="journal article" date="2010" name="Nat. Biotechnol.">
        <title>Draft genome sequence of the oilseed species Ricinus communis.</title>
        <authorList>
            <person name="Chan A.P."/>
            <person name="Crabtree J."/>
            <person name="Zhao Q."/>
            <person name="Lorenzi H."/>
            <person name="Orvis J."/>
            <person name="Puiu D."/>
            <person name="Melake-Berhan A."/>
            <person name="Jones K.M."/>
            <person name="Redman J."/>
            <person name="Chen G."/>
            <person name="Cahoon E.B."/>
            <person name="Gedil M."/>
            <person name="Stanke M."/>
            <person name="Haas B.J."/>
            <person name="Wortman J.R."/>
            <person name="Fraser-Liggett C.M."/>
            <person name="Ravel J."/>
            <person name="Rabinowicz P.D."/>
        </authorList>
    </citation>
    <scope>NUCLEOTIDE SEQUENCE [LARGE SCALE GENOMIC DNA]</scope>
    <source>
        <strain evidence="10">cv. Hale</strain>
    </source>
</reference>
<keyword evidence="7" id="KW-0063">Aspartyl esterase</keyword>
<evidence type="ECO:0000256" key="1">
    <source>
        <dbReference type="ARBA" id="ARBA00004191"/>
    </source>
</evidence>
<dbReference type="InterPro" id="IPR011050">
    <property type="entry name" value="Pectin_lyase_fold/virulence"/>
</dbReference>
<name>B9RNB9_RICCO</name>
<accession>B9RNB9</accession>
<dbReference type="Proteomes" id="UP000008311">
    <property type="component" value="Unassembled WGS sequence"/>
</dbReference>
<proteinExistence type="inferred from homology"/>
<dbReference type="Pfam" id="PF01095">
    <property type="entry name" value="Pectinesterase"/>
    <property type="match status" value="1"/>
</dbReference>
<comment type="subcellular location">
    <subcellularLocation>
        <location evidence="1">Secreted</location>
        <location evidence="1">Cell wall</location>
    </subcellularLocation>
</comment>
<dbReference type="GO" id="GO:0045490">
    <property type="term" value="P:pectin catabolic process"/>
    <property type="evidence" value="ECO:0000318"/>
    <property type="project" value="GO_Central"/>
</dbReference>
<evidence type="ECO:0000313" key="10">
    <source>
        <dbReference type="Proteomes" id="UP000008311"/>
    </source>
</evidence>
<evidence type="ECO:0000256" key="6">
    <source>
        <dbReference type="ARBA" id="ARBA00022801"/>
    </source>
</evidence>
<dbReference type="Gene3D" id="2.160.20.10">
    <property type="entry name" value="Single-stranded right-handed beta-helix, Pectin lyase-like"/>
    <property type="match status" value="1"/>
</dbReference>
<keyword evidence="6" id="KW-0378">Hydrolase</keyword>
<feature type="domain" description="Pectinesterase catalytic" evidence="8">
    <location>
        <begin position="3"/>
        <end position="139"/>
    </location>
</feature>
<keyword evidence="5" id="KW-0134">Cell wall</keyword>
<keyword evidence="5" id="KW-0964">Secreted</keyword>
<evidence type="ECO:0000256" key="5">
    <source>
        <dbReference type="ARBA" id="ARBA00022512"/>
    </source>
</evidence>
<gene>
    <name evidence="9" type="ORF">RCOM_1346510</name>
</gene>
<evidence type="ECO:0000256" key="3">
    <source>
        <dbReference type="ARBA" id="ARBA00008891"/>
    </source>
</evidence>
<evidence type="ECO:0000259" key="8">
    <source>
        <dbReference type="Pfam" id="PF01095"/>
    </source>
</evidence>
<dbReference type="InterPro" id="IPR000070">
    <property type="entry name" value="Pectinesterase_cat"/>
</dbReference>
<comment type="similarity">
    <text evidence="3">Belongs to the pectinesterase family.</text>
</comment>
<evidence type="ECO:0000256" key="7">
    <source>
        <dbReference type="ARBA" id="ARBA00023085"/>
    </source>
</evidence>
<dbReference type="EC" id="3.1.1.11" evidence="4"/>